<keyword evidence="2" id="KW-1185">Reference proteome</keyword>
<name>A0A3M7PZC5_BRAPC</name>
<dbReference type="Proteomes" id="UP000276133">
    <property type="component" value="Unassembled WGS sequence"/>
</dbReference>
<evidence type="ECO:0000313" key="2">
    <source>
        <dbReference type="Proteomes" id="UP000276133"/>
    </source>
</evidence>
<comment type="caution">
    <text evidence="1">The sequence shown here is derived from an EMBL/GenBank/DDBJ whole genome shotgun (WGS) entry which is preliminary data.</text>
</comment>
<dbReference type="EMBL" id="REGN01008050">
    <property type="protein sequence ID" value="RNA04556.1"/>
    <property type="molecule type" value="Genomic_DNA"/>
</dbReference>
<dbReference type="AlphaFoldDB" id="A0A3M7PZC5"/>
<sequence length="90" mass="10635">MMKFKKKFKILIGKILNFLNFFTKSVNFKLILLNIEFLNVANLNIGLFTTKLFISLVQPDAHYYLNYNPNFLTKDCILPIFYAVMLFKTD</sequence>
<organism evidence="1 2">
    <name type="scientific">Brachionus plicatilis</name>
    <name type="common">Marine rotifer</name>
    <name type="synonym">Brachionus muelleri</name>
    <dbReference type="NCBI Taxonomy" id="10195"/>
    <lineage>
        <taxon>Eukaryota</taxon>
        <taxon>Metazoa</taxon>
        <taxon>Spiralia</taxon>
        <taxon>Gnathifera</taxon>
        <taxon>Rotifera</taxon>
        <taxon>Eurotatoria</taxon>
        <taxon>Monogononta</taxon>
        <taxon>Pseudotrocha</taxon>
        <taxon>Ploima</taxon>
        <taxon>Brachionidae</taxon>
        <taxon>Brachionus</taxon>
    </lineage>
</organism>
<protein>
    <submittedName>
        <fullName evidence="1">Uncharacterized protein</fullName>
    </submittedName>
</protein>
<reference evidence="1 2" key="1">
    <citation type="journal article" date="2018" name="Sci. Rep.">
        <title>Genomic signatures of local adaptation to the degree of environmental predictability in rotifers.</title>
        <authorList>
            <person name="Franch-Gras L."/>
            <person name="Hahn C."/>
            <person name="Garcia-Roger E.M."/>
            <person name="Carmona M.J."/>
            <person name="Serra M."/>
            <person name="Gomez A."/>
        </authorList>
    </citation>
    <scope>NUCLEOTIDE SEQUENCE [LARGE SCALE GENOMIC DNA]</scope>
    <source>
        <strain evidence="1">HYR1</strain>
    </source>
</reference>
<proteinExistence type="predicted"/>
<evidence type="ECO:0000313" key="1">
    <source>
        <dbReference type="EMBL" id="RNA04556.1"/>
    </source>
</evidence>
<gene>
    <name evidence="1" type="ORF">BpHYR1_052398</name>
</gene>
<accession>A0A3M7PZC5</accession>